<dbReference type="AlphaFoldDB" id="A0A2T1N5T1"/>
<dbReference type="InterPro" id="IPR050266">
    <property type="entry name" value="AB_hydrolase_sf"/>
</dbReference>
<feature type="domain" description="AB hydrolase-1" evidence="1">
    <location>
        <begin position="20"/>
        <end position="244"/>
    </location>
</feature>
<comment type="caution">
    <text evidence="2">The sequence shown here is derived from an EMBL/GenBank/DDBJ whole genome shotgun (WGS) entry which is preliminary data.</text>
</comment>
<name>A0A2T1N5T1_9FLAO</name>
<evidence type="ECO:0000259" key="1">
    <source>
        <dbReference type="Pfam" id="PF00561"/>
    </source>
</evidence>
<reference evidence="2 3" key="1">
    <citation type="submission" date="2018-03" db="EMBL/GenBank/DDBJ databases">
        <title>Mesoflavibacter sp. HG37 and Mesoflavibacter sp. HG96 sp.nov., two marine bacteria isolated from seawater of Western Pacific Ocean.</title>
        <authorList>
            <person name="Cheng H."/>
            <person name="Wu Y.-H."/>
            <person name="Guo L.-L."/>
            <person name="Xu X.-W."/>
        </authorList>
    </citation>
    <scope>NUCLEOTIDE SEQUENCE [LARGE SCALE GENOMIC DNA]</scope>
    <source>
        <strain evidence="2 3">KCTC 42117</strain>
    </source>
</reference>
<dbReference type="PRINTS" id="PR00111">
    <property type="entry name" value="ABHYDROLASE"/>
</dbReference>
<evidence type="ECO:0000313" key="3">
    <source>
        <dbReference type="Proteomes" id="UP000238430"/>
    </source>
</evidence>
<keyword evidence="3" id="KW-1185">Reference proteome</keyword>
<protein>
    <submittedName>
        <fullName evidence="2">Alpha/beta hydrolase</fullName>
    </submittedName>
</protein>
<dbReference type="EMBL" id="PXOT01000027">
    <property type="protein sequence ID" value="PSG86937.1"/>
    <property type="molecule type" value="Genomic_DNA"/>
</dbReference>
<dbReference type="Pfam" id="PF00561">
    <property type="entry name" value="Abhydrolase_1"/>
    <property type="match status" value="1"/>
</dbReference>
<dbReference type="InterPro" id="IPR000073">
    <property type="entry name" value="AB_hydrolase_1"/>
</dbReference>
<sequence length="259" mass="29297">MTTTYKNITVSYNDIGQGDTIVLIHGFLENSTMWNALVDTLKYTNRIITVDLLGHGQTDCLGYIHTMEDNADMIHALITQLNIKNFTVIGHSLGGYVALAFAEKHPEYINGLCLMNSTPFADSLLRYDTRTRAIKAAKRNYESLVSMSISNLFYEKNRELFSEDIEALKTEALKTPLQGYIATQEGMKLRKDRTEVLKQLNCKKLIIAGKNDPILSLENLESLKPINLLNISILEGGHMSYIENESDFLQEIVHFIEKT</sequence>
<keyword evidence="2" id="KW-0378">Hydrolase</keyword>
<evidence type="ECO:0000313" key="2">
    <source>
        <dbReference type="EMBL" id="PSG86937.1"/>
    </source>
</evidence>
<accession>A0A2T1N5T1</accession>
<dbReference type="InterPro" id="IPR029058">
    <property type="entry name" value="AB_hydrolase_fold"/>
</dbReference>
<dbReference type="SUPFAM" id="SSF53474">
    <property type="entry name" value="alpha/beta-Hydrolases"/>
    <property type="match status" value="1"/>
</dbReference>
<organism evidence="2 3">
    <name type="scientific">Mesoflavibacter zeaxanthinifaciens subsp. sabulilitoris</name>
    <dbReference type="NCBI Taxonomy" id="1520893"/>
    <lineage>
        <taxon>Bacteria</taxon>
        <taxon>Pseudomonadati</taxon>
        <taxon>Bacteroidota</taxon>
        <taxon>Flavobacteriia</taxon>
        <taxon>Flavobacteriales</taxon>
        <taxon>Flavobacteriaceae</taxon>
        <taxon>Mesoflavibacter</taxon>
    </lineage>
</organism>
<dbReference type="Proteomes" id="UP000238430">
    <property type="component" value="Unassembled WGS sequence"/>
</dbReference>
<dbReference type="RefSeq" id="WP_106680266.1">
    <property type="nucleotide sequence ID" value="NZ_JACHWV010000002.1"/>
</dbReference>
<dbReference type="OrthoDB" id="252464at2"/>
<dbReference type="GO" id="GO:0016787">
    <property type="term" value="F:hydrolase activity"/>
    <property type="evidence" value="ECO:0007669"/>
    <property type="project" value="UniProtKB-KW"/>
</dbReference>
<gene>
    <name evidence="2" type="ORF">C7H61_12570</name>
</gene>
<dbReference type="PANTHER" id="PTHR43798">
    <property type="entry name" value="MONOACYLGLYCEROL LIPASE"/>
    <property type="match status" value="1"/>
</dbReference>
<dbReference type="Gene3D" id="3.40.50.1820">
    <property type="entry name" value="alpha/beta hydrolase"/>
    <property type="match status" value="1"/>
</dbReference>
<proteinExistence type="predicted"/>